<evidence type="ECO:0000256" key="19">
    <source>
        <dbReference type="SAM" id="Phobius"/>
    </source>
</evidence>
<evidence type="ECO:0000256" key="15">
    <source>
        <dbReference type="ARBA" id="ARBA00023136"/>
    </source>
</evidence>
<dbReference type="Pfam" id="PF01148">
    <property type="entry name" value="CTP_transf_1"/>
    <property type="match status" value="1"/>
</dbReference>
<feature type="transmembrane region" description="Helical" evidence="19">
    <location>
        <begin position="105"/>
        <end position="123"/>
    </location>
</feature>
<evidence type="ECO:0000256" key="16">
    <source>
        <dbReference type="ARBA" id="ARBA00023209"/>
    </source>
</evidence>
<evidence type="ECO:0000256" key="13">
    <source>
        <dbReference type="ARBA" id="ARBA00022989"/>
    </source>
</evidence>
<dbReference type="UniPathway" id="UPA00557">
    <property type="reaction ID" value="UER00614"/>
</dbReference>
<dbReference type="STRING" id="1111454.HMPREF1250_1069"/>
<keyword evidence="13 19" id="KW-1133">Transmembrane helix</keyword>
<dbReference type="InterPro" id="IPR000374">
    <property type="entry name" value="PC_trans"/>
</dbReference>
<evidence type="ECO:0000256" key="17">
    <source>
        <dbReference type="ARBA" id="ARBA00023264"/>
    </source>
</evidence>
<evidence type="ECO:0000256" key="5">
    <source>
        <dbReference type="ARBA" id="ARBA00010185"/>
    </source>
</evidence>
<proteinExistence type="inferred from homology"/>
<evidence type="ECO:0000256" key="8">
    <source>
        <dbReference type="ARBA" id="ARBA00022475"/>
    </source>
</evidence>
<dbReference type="GO" id="GO:0005886">
    <property type="term" value="C:plasma membrane"/>
    <property type="evidence" value="ECO:0007669"/>
    <property type="project" value="UniProtKB-SubCell"/>
</dbReference>
<keyword evidence="17" id="KW-1208">Phospholipid metabolism</keyword>
<evidence type="ECO:0000256" key="4">
    <source>
        <dbReference type="ARBA" id="ARBA00005189"/>
    </source>
</evidence>
<evidence type="ECO:0000256" key="9">
    <source>
        <dbReference type="ARBA" id="ARBA00022516"/>
    </source>
</evidence>
<keyword evidence="11 18" id="KW-0812">Transmembrane</keyword>
<dbReference type="PANTHER" id="PTHR46382">
    <property type="entry name" value="PHOSPHATIDATE CYTIDYLYLTRANSFERASE"/>
    <property type="match status" value="1"/>
</dbReference>
<evidence type="ECO:0000256" key="2">
    <source>
        <dbReference type="ARBA" id="ARBA00004651"/>
    </source>
</evidence>
<organism evidence="20 21">
    <name type="scientific">Megasphaera vaginalis</name>
    <name type="common">ex Srinivasan et al. 2021</name>
    <dbReference type="NCBI Taxonomy" id="1111454"/>
    <lineage>
        <taxon>Bacteria</taxon>
        <taxon>Bacillati</taxon>
        <taxon>Bacillota</taxon>
        <taxon>Negativicutes</taxon>
        <taxon>Veillonellales</taxon>
        <taxon>Veillonellaceae</taxon>
        <taxon>Megasphaera</taxon>
    </lineage>
</organism>
<evidence type="ECO:0000256" key="7">
    <source>
        <dbReference type="ARBA" id="ARBA00019373"/>
    </source>
</evidence>
<accession>U7UHM2</accession>
<sequence length="274" mass="29737">MLTRLATGFIGGALAIFIIYEGNWLFFLMILLLALLGWHEFDGLARKLKGQIPVKVMSLWLVLYFTAFWFSNTKGTVLLTAFAFTWFMLRMVFRYGRLKPSDSALGCFGLLYVTIGFSAMLAIREGMVGSYLTAAFSEPQLQPGRFLFFLLIFSTWASDTFAFFVGKAKGKTKLCPAISPGKTREGALGGFIGTVAVALFCAAIGHFSLLHGFVIGLIIAVMAPLGDLAESILKRSAAVKDSGSLIPGHGGVLDRFDSLLLAAPAVYAYLILIA</sequence>
<feature type="transmembrane region" description="Helical" evidence="19">
    <location>
        <begin position="76"/>
        <end position="93"/>
    </location>
</feature>
<evidence type="ECO:0000256" key="10">
    <source>
        <dbReference type="ARBA" id="ARBA00022679"/>
    </source>
</evidence>
<comment type="similarity">
    <text evidence="5 18">Belongs to the CDS family.</text>
</comment>
<evidence type="ECO:0000313" key="21">
    <source>
        <dbReference type="Proteomes" id="UP000017090"/>
    </source>
</evidence>
<dbReference type="AlphaFoldDB" id="U7UHM2"/>
<protein>
    <recommendedName>
        <fullName evidence="7 18">Phosphatidate cytidylyltransferase</fullName>
        <ecNumber evidence="6 18">2.7.7.41</ecNumber>
    </recommendedName>
</protein>
<evidence type="ECO:0000256" key="1">
    <source>
        <dbReference type="ARBA" id="ARBA00001698"/>
    </source>
</evidence>
<keyword evidence="16" id="KW-0594">Phospholipid biosynthesis</keyword>
<evidence type="ECO:0000313" key="20">
    <source>
        <dbReference type="EMBL" id="ERT58389.1"/>
    </source>
</evidence>
<dbReference type="GO" id="GO:0004605">
    <property type="term" value="F:phosphatidate cytidylyltransferase activity"/>
    <property type="evidence" value="ECO:0007669"/>
    <property type="project" value="UniProtKB-EC"/>
</dbReference>
<keyword evidence="10 18" id="KW-0808">Transferase</keyword>
<comment type="pathway">
    <text evidence="4">Lipid metabolism.</text>
</comment>
<comment type="catalytic activity">
    <reaction evidence="1 18">
        <text>a 1,2-diacyl-sn-glycero-3-phosphate + CTP + H(+) = a CDP-1,2-diacyl-sn-glycerol + diphosphate</text>
        <dbReference type="Rhea" id="RHEA:16229"/>
        <dbReference type="ChEBI" id="CHEBI:15378"/>
        <dbReference type="ChEBI" id="CHEBI:33019"/>
        <dbReference type="ChEBI" id="CHEBI:37563"/>
        <dbReference type="ChEBI" id="CHEBI:58332"/>
        <dbReference type="ChEBI" id="CHEBI:58608"/>
        <dbReference type="EC" id="2.7.7.41"/>
    </reaction>
</comment>
<comment type="caution">
    <text evidence="20">The sequence shown here is derived from an EMBL/GenBank/DDBJ whole genome shotgun (WGS) entry which is preliminary data.</text>
</comment>
<keyword evidence="12 18" id="KW-0548">Nucleotidyltransferase</keyword>
<evidence type="ECO:0000256" key="14">
    <source>
        <dbReference type="ARBA" id="ARBA00023098"/>
    </source>
</evidence>
<dbReference type="GO" id="GO:0016024">
    <property type="term" value="P:CDP-diacylglycerol biosynthetic process"/>
    <property type="evidence" value="ECO:0007669"/>
    <property type="project" value="UniProtKB-UniPathway"/>
</dbReference>
<dbReference type="EMBL" id="AWXA01000043">
    <property type="protein sequence ID" value="ERT58389.1"/>
    <property type="molecule type" value="Genomic_DNA"/>
</dbReference>
<dbReference type="eggNOG" id="COG4589">
    <property type="taxonomic scope" value="Bacteria"/>
</dbReference>
<keyword evidence="9" id="KW-0444">Lipid biosynthesis</keyword>
<dbReference type="RefSeq" id="WP_023054109.1">
    <property type="nucleotide sequence ID" value="NZ_AWXA01000043.1"/>
</dbReference>
<dbReference type="Proteomes" id="UP000017090">
    <property type="component" value="Unassembled WGS sequence"/>
</dbReference>
<evidence type="ECO:0000256" key="11">
    <source>
        <dbReference type="ARBA" id="ARBA00022692"/>
    </source>
</evidence>
<reference evidence="20 21" key="1">
    <citation type="submission" date="2013-09" db="EMBL/GenBank/DDBJ databases">
        <authorList>
            <person name="Durkin A.S."/>
            <person name="Haft D.R."/>
            <person name="McCorrison J."/>
            <person name="Torralba M."/>
            <person name="Gillis M."/>
            <person name="Haft D.H."/>
            <person name="Methe B."/>
            <person name="Sutton G."/>
            <person name="Nelson K.E."/>
        </authorList>
    </citation>
    <scope>NUCLEOTIDE SEQUENCE [LARGE SCALE GENOMIC DNA]</scope>
    <source>
        <strain evidence="20 21">BV3C16-1</strain>
    </source>
</reference>
<dbReference type="OrthoDB" id="9799199at2"/>
<keyword evidence="21" id="KW-1185">Reference proteome</keyword>
<dbReference type="EC" id="2.7.7.41" evidence="6 18"/>
<feature type="transmembrane region" description="Helical" evidence="19">
    <location>
        <begin position="12"/>
        <end position="38"/>
    </location>
</feature>
<keyword evidence="15 19" id="KW-0472">Membrane</keyword>
<dbReference type="PROSITE" id="PS01315">
    <property type="entry name" value="CDS"/>
    <property type="match status" value="1"/>
</dbReference>
<evidence type="ECO:0000256" key="6">
    <source>
        <dbReference type="ARBA" id="ARBA00012487"/>
    </source>
</evidence>
<gene>
    <name evidence="20" type="primary">cdsA</name>
    <name evidence="20" type="ORF">HMPREF1250_1069</name>
</gene>
<comment type="pathway">
    <text evidence="3 18">Phospholipid metabolism; CDP-diacylglycerol biosynthesis; CDP-diacylglycerol from sn-glycerol 3-phosphate: step 3/3.</text>
</comment>
<keyword evidence="8" id="KW-1003">Cell membrane</keyword>
<name>U7UHM2_9FIRM</name>
<dbReference type="PATRIC" id="fig|1111454.3.peg.1615"/>
<dbReference type="PANTHER" id="PTHR46382:SF1">
    <property type="entry name" value="PHOSPHATIDATE CYTIDYLYLTRANSFERASE"/>
    <property type="match status" value="1"/>
</dbReference>
<feature type="transmembrane region" description="Helical" evidence="19">
    <location>
        <begin position="187"/>
        <end position="207"/>
    </location>
</feature>
<evidence type="ECO:0000256" key="3">
    <source>
        <dbReference type="ARBA" id="ARBA00005119"/>
    </source>
</evidence>
<keyword evidence="14" id="KW-0443">Lipid metabolism</keyword>
<evidence type="ECO:0000256" key="18">
    <source>
        <dbReference type="RuleBase" id="RU003938"/>
    </source>
</evidence>
<comment type="subcellular location">
    <subcellularLocation>
        <location evidence="2">Cell membrane</location>
        <topology evidence="2">Multi-pass membrane protein</topology>
    </subcellularLocation>
</comment>
<feature type="transmembrane region" description="Helical" evidence="19">
    <location>
        <begin position="146"/>
        <end position="166"/>
    </location>
</feature>
<evidence type="ECO:0000256" key="12">
    <source>
        <dbReference type="ARBA" id="ARBA00022695"/>
    </source>
</evidence>